<dbReference type="EMBL" id="JAAEDK010000085">
    <property type="protein sequence ID" value="MBR0662205.1"/>
    <property type="molecule type" value="Genomic_DNA"/>
</dbReference>
<dbReference type="Pfam" id="PF06055">
    <property type="entry name" value="ExoD"/>
    <property type="match status" value="1"/>
</dbReference>
<reference evidence="2" key="3">
    <citation type="journal article" date="2021" name="Syst. Appl. Microbiol.">
        <title>Roseomonas hellenica sp. nov., isolated from roots of wild-growing Alkanna tinctoria.</title>
        <authorList>
            <person name="Rat A."/>
            <person name="Naranjo H.D."/>
            <person name="Lebbe L."/>
            <person name="Cnockaert M."/>
            <person name="Krigas N."/>
            <person name="Grigoriadou K."/>
            <person name="Maloupa E."/>
            <person name="Willems A."/>
        </authorList>
    </citation>
    <scope>NUCLEOTIDE SEQUENCE</scope>
    <source>
        <strain evidence="2">LMG 31161</strain>
    </source>
</reference>
<proteinExistence type="predicted"/>
<reference evidence="3 4" key="2">
    <citation type="submission" date="2020-02" db="EMBL/GenBank/DDBJ databases">
        <authorList>
            <person name="Sun Q."/>
            <person name="Inoue M."/>
        </authorList>
    </citation>
    <scope>NUCLEOTIDE SEQUENCE [LARGE SCALE GENOMIC DNA]</scope>
    <source>
        <strain evidence="3 4">KCTC 22478</strain>
    </source>
</reference>
<evidence type="ECO:0000313" key="3">
    <source>
        <dbReference type="EMBL" id="NKE20226.1"/>
    </source>
</evidence>
<dbReference type="InterPro" id="IPR010331">
    <property type="entry name" value="ExoD"/>
</dbReference>
<dbReference type="AlphaFoldDB" id="A0A9X9WPE5"/>
<evidence type="ECO:0000313" key="4">
    <source>
        <dbReference type="Proteomes" id="UP000746741"/>
    </source>
</evidence>
<evidence type="ECO:0000313" key="5">
    <source>
        <dbReference type="Proteomes" id="UP001138708"/>
    </source>
</evidence>
<gene>
    <name evidence="3" type="ORF">GWK15_24945</name>
    <name evidence="2" type="ORF">GXW75_23330</name>
</gene>
<keyword evidence="1" id="KW-0472">Membrane</keyword>
<organism evidence="2 5">
    <name type="scientific">Neoroseomonas oryzicola</name>
    <dbReference type="NCBI Taxonomy" id="535904"/>
    <lineage>
        <taxon>Bacteria</taxon>
        <taxon>Pseudomonadati</taxon>
        <taxon>Pseudomonadota</taxon>
        <taxon>Alphaproteobacteria</taxon>
        <taxon>Acetobacterales</taxon>
        <taxon>Acetobacteraceae</taxon>
        <taxon>Neoroseomonas</taxon>
    </lineage>
</organism>
<protein>
    <submittedName>
        <fullName evidence="2">Exopolysaccharide biosynthesis protein</fullName>
    </submittedName>
</protein>
<sequence length="185" mass="20104">MLDAIHAEKHVTVEWLMERLGDRSFGILLLLLAILGLLPGVSAIAGIMLMVPAMQMIMARQGPVFPRQIGAWHLEAQSFAAILRRVVPVLRWLERFIRPRWPTPFETTKRVIGAVVFLLGVNLLVPVPLSNVLPALAITLIAFAYLEEDGVLLCAALVMALAILGATGMLIWGATSAAGRLPSLL</sequence>
<accession>A0A9X9WPE5</accession>
<keyword evidence="4" id="KW-1185">Reference proteome</keyword>
<name>A0A9X9WPE5_9PROT</name>
<dbReference type="EMBL" id="JAAVUP010000024">
    <property type="protein sequence ID" value="NKE20226.1"/>
    <property type="molecule type" value="Genomic_DNA"/>
</dbReference>
<dbReference type="PANTHER" id="PTHR41795">
    <property type="entry name" value="EXOPOLYSACCHARIDE SYNTHESIS PROTEIN"/>
    <property type="match status" value="1"/>
</dbReference>
<keyword evidence="1" id="KW-1133">Transmembrane helix</keyword>
<feature type="transmembrane region" description="Helical" evidence="1">
    <location>
        <begin position="25"/>
        <end position="51"/>
    </location>
</feature>
<dbReference type="PIRSF" id="PIRSF033239">
    <property type="entry name" value="ExoD"/>
    <property type="match status" value="1"/>
</dbReference>
<reference evidence="2" key="1">
    <citation type="submission" date="2020-01" db="EMBL/GenBank/DDBJ databases">
        <authorList>
            <person name="Rat A."/>
        </authorList>
    </citation>
    <scope>NUCLEOTIDE SEQUENCE</scope>
    <source>
        <strain evidence="2">LMG 31161</strain>
    </source>
</reference>
<feature type="transmembrane region" description="Helical" evidence="1">
    <location>
        <begin position="150"/>
        <end position="172"/>
    </location>
</feature>
<dbReference type="Proteomes" id="UP000746741">
    <property type="component" value="Unassembled WGS sequence"/>
</dbReference>
<evidence type="ECO:0000313" key="2">
    <source>
        <dbReference type="EMBL" id="MBR0662205.1"/>
    </source>
</evidence>
<comment type="caution">
    <text evidence="2">The sequence shown here is derived from an EMBL/GenBank/DDBJ whole genome shotgun (WGS) entry which is preliminary data.</text>
</comment>
<dbReference type="Proteomes" id="UP001138708">
    <property type="component" value="Unassembled WGS sequence"/>
</dbReference>
<feature type="transmembrane region" description="Helical" evidence="1">
    <location>
        <begin position="111"/>
        <end position="144"/>
    </location>
</feature>
<keyword evidence="1" id="KW-0812">Transmembrane</keyword>
<dbReference type="PANTHER" id="PTHR41795:SF1">
    <property type="entry name" value="EXOPOLYSACCHARIDE SYNTHESIS PROTEIN"/>
    <property type="match status" value="1"/>
</dbReference>
<evidence type="ECO:0000256" key="1">
    <source>
        <dbReference type="SAM" id="Phobius"/>
    </source>
</evidence>